<gene>
    <name evidence="2" type="ORF">EFW17_16855</name>
</gene>
<dbReference type="InterPro" id="IPR010093">
    <property type="entry name" value="SinI_DNA-bd"/>
</dbReference>
<dbReference type="EMBL" id="RJMB01000018">
    <property type="protein sequence ID" value="RNL83172.1"/>
    <property type="molecule type" value="Genomic_DNA"/>
</dbReference>
<feature type="domain" description="Helix-turn-helix" evidence="1">
    <location>
        <begin position="9"/>
        <end position="55"/>
    </location>
</feature>
<evidence type="ECO:0000313" key="3">
    <source>
        <dbReference type="Proteomes" id="UP000269198"/>
    </source>
</evidence>
<comment type="caution">
    <text evidence="2">The sequence shown here is derived from an EMBL/GenBank/DDBJ whole genome shotgun (WGS) entry which is preliminary data.</text>
</comment>
<dbReference type="RefSeq" id="WP_123202373.1">
    <property type="nucleotide sequence ID" value="NZ_RJMB01000018.1"/>
</dbReference>
<dbReference type="Pfam" id="PF12728">
    <property type="entry name" value="HTH_17"/>
    <property type="match status" value="1"/>
</dbReference>
<name>A0A3N0E5Q6_9ACTN</name>
<dbReference type="OrthoDB" id="197041at2"/>
<keyword evidence="2" id="KW-0238">DNA-binding</keyword>
<sequence>MPPTTQKALYKVPEAAAVLSLSRAELYEQMTAGRLRYVKVGRARRIPAQAISEFVALLERETEDAA</sequence>
<dbReference type="InterPro" id="IPR041657">
    <property type="entry name" value="HTH_17"/>
</dbReference>
<protein>
    <submittedName>
        <fullName evidence="2">DNA-binding protein</fullName>
    </submittedName>
</protein>
<dbReference type="Proteomes" id="UP000269198">
    <property type="component" value="Unassembled WGS sequence"/>
</dbReference>
<organism evidence="2 3">
    <name type="scientific">Halostreptopolyspora alba</name>
    <dbReference type="NCBI Taxonomy" id="2487137"/>
    <lineage>
        <taxon>Bacteria</taxon>
        <taxon>Bacillati</taxon>
        <taxon>Actinomycetota</taxon>
        <taxon>Actinomycetes</taxon>
        <taxon>Streptosporangiales</taxon>
        <taxon>Nocardiopsidaceae</taxon>
        <taxon>Halostreptopolyspora</taxon>
    </lineage>
</organism>
<accession>A0A3N0E5Q6</accession>
<evidence type="ECO:0000259" key="1">
    <source>
        <dbReference type="Pfam" id="PF12728"/>
    </source>
</evidence>
<proteinExistence type="predicted"/>
<evidence type="ECO:0000313" key="2">
    <source>
        <dbReference type="EMBL" id="RNL83172.1"/>
    </source>
</evidence>
<dbReference type="AlphaFoldDB" id="A0A3N0E5Q6"/>
<reference evidence="2 3" key="1">
    <citation type="submission" date="2018-11" db="EMBL/GenBank/DDBJ databases">
        <title>The genome draft of YIM 96095.</title>
        <authorList>
            <person name="Tang S.-K."/>
            <person name="Chunyu W.-X."/>
            <person name="Feng Y.-Z."/>
        </authorList>
    </citation>
    <scope>NUCLEOTIDE SEQUENCE [LARGE SCALE GENOMIC DNA]</scope>
    <source>
        <strain evidence="2 3">YIM 96095</strain>
    </source>
</reference>
<dbReference type="NCBIfam" id="TIGR01764">
    <property type="entry name" value="excise"/>
    <property type="match status" value="1"/>
</dbReference>
<keyword evidence="3" id="KW-1185">Reference proteome</keyword>
<dbReference type="GO" id="GO:0003677">
    <property type="term" value="F:DNA binding"/>
    <property type="evidence" value="ECO:0007669"/>
    <property type="project" value="UniProtKB-KW"/>
</dbReference>